<protein>
    <recommendedName>
        <fullName evidence="4">Glycosyl transferase family 2</fullName>
    </recommendedName>
</protein>
<name>A0A1N7JQW2_9BACL</name>
<evidence type="ECO:0000256" key="1">
    <source>
        <dbReference type="SAM" id="MobiDB-lite"/>
    </source>
</evidence>
<feature type="region of interest" description="Disordered" evidence="1">
    <location>
        <begin position="130"/>
        <end position="157"/>
    </location>
</feature>
<dbReference type="SUPFAM" id="SSF53448">
    <property type="entry name" value="Nucleotide-diphospho-sugar transferases"/>
    <property type="match status" value="1"/>
</dbReference>
<gene>
    <name evidence="2" type="ORF">SAMN05421790_102261</name>
</gene>
<dbReference type="Gene3D" id="3.90.550.10">
    <property type="entry name" value="Spore Coat Polysaccharide Biosynthesis Protein SpsA, Chain A"/>
    <property type="match status" value="1"/>
</dbReference>
<proteinExistence type="predicted"/>
<evidence type="ECO:0000313" key="3">
    <source>
        <dbReference type="Proteomes" id="UP000186795"/>
    </source>
</evidence>
<dbReference type="Proteomes" id="UP000186795">
    <property type="component" value="Unassembled WGS sequence"/>
</dbReference>
<dbReference type="AlphaFoldDB" id="A0A1N7JQW2"/>
<organism evidence="2 3">
    <name type="scientific">Kroppenstedtia eburnea</name>
    <dbReference type="NCBI Taxonomy" id="714067"/>
    <lineage>
        <taxon>Bacteria</taxon>
        <taxon>Bacillati</taxon>
        <taxon>Bacillota</taxon>
        <taxon>Bacilli</taxon>
        <taxon>Bacillales</taxon>
        <taxon>Thermoactinomycetaceae</taxon>
        <taxon>Kroppenstedtia</taxon>
    </lineage>
</organism>
<accession>A0A1N7JQW2</accession>
<dbReference type="InterPro" id="IPR029044">
    <property type="entry name" value="Nucleotide-diphossugar_trans"/>
</dbReference>
<reference evidence="3" key="1">
    <citation type="submission" date="2017-01" db="EMBL/GenBank/DDBJ databases">
        <authorList>
            <person name="Varghese N."/>
            <person name="Submissions S."/>
        </authorList>
    </citation>
    <scope>NUCLEOTIDE SEQUENCE [LARGE SCALE GENOMIC DNA]</scope>
    <source>
        <strain evidence="3">DSM 45196</strain>
    </source>
</reference>
<dbReference type="EMBL" id="FTOD01000002">
    <property type="protein sequence ID" value="SIS51697.1"/>
    <property type="molecule type" value="Genomic_DNA"/>
</dbReference>
<evidence type="ECO:0008006" key="4">
    <source>
        <dbReference type="Google" id="ProtNLM"/>
    </source>
</evidence>
<sequence length="157" mass="17735">MPGSSLLLNPPDPLCIYWGQRGTKAMEQWLFFGIALFAVIRITADQFSRIFSFPGLHSNPPRLVLLTRNSQKNVEWVIRSYCQRRRLAGRPSEILCLDTGSTDDTPLILQRLQRRYPSLEVLPYTAASTGWDRETEPESTGGGTALVLDLRNDNGNR</sequence>
<keyword evidence="3" id="KW-1185">Reference proteome</keyword>
<evidence type="ECO:0000313" key="2">
    <source>
        <dbReference type="EMBL" id="SIS51697.1"/>
    </source>
</evidence>